<dbReference type="EMBL" id="CP049366">
    <property type="protein sequence ID" value="QMT84244.1"/>
    <property type="molecule type" value="Genomic_DNA"/>
</dbReference>
<evidence type="ECO:0000313" key="1">
    <source>
        <dbReference type="EMBL" id="QMT84244.1"/>
    </source>
</evidence>
<organism evidence="1 2">
    <name type="scientific">Companilactobacillus pabuli</name>
    <dbReference type="NCBI Taxonomy" id="2714036"/>
    <lineage>
        <taxon>Bacteria</taxon>
        <taxon>Bacillati</taxon>
        <taxon>Bacillota</taxon>
        <taxon>Bacilli</taxon>
        <taxon>Lactobacillales</taxon>
        <taxon>Lactobacillaceae</taxon>
        <taxon>Companilactobacillus</taxon>
    </lineage>
</organism>
<dbReference type="RefSeq" id="WP_182082500.1">
    <property type="nucleotide sequence ID" value="NZ_CP049366.1"/>
</dbReference>
<gene>
    <name evidence="1" type="ORF">G6534_06215</name>
</gene>
<accession>A0A7L7KZ13</accession>
<reference evidence="1 2" key="1">
    <citation type="submission" date="2020-02" db="EMBL/GenBank/DDBJ databases">
        <title>Complete Genome Sequence of Lactobacillus sp. NFFJ11 Isolated from animal feed.</title>
        <authorList>
            <person name="Jung J.Y."/>
        </authorList>
    </citation>
    <scope>NUCLEOTIDE SEQUENCE [LARGE SCALE GENOMIC DNA]</scope>
    <source>
        <strain evidence="1 2">NFFJ11</strain>
    </source>
</reference>
<dbReference type="AlphaFoldDB" id="A0A7L7KZ13"/>
<evidence type="ECO:0008006" key="3">
    <source>
        <dbReference type="Google" id="ProtNLM"/>
    </source>
</evidence>
<keyword evidence="2" id="KW-1185">Reference proteome</keyword>
<sequence length="315" mass="36535">MDLSTNDGKLEFLKVLKDKYEQRAKYIDPSEEQNIFSWKSQKLHFNVILTHTSSDNDIVQGIIFFAEPSTTGKDELTYLDLYKKTKNFEYDSLYDVKDNLKYLIKNNLIRTPTLVESSLMKELIARFNLKDSDISKYATNFADNEYKLSKKSLSENLFSQTNLNFVKSKYFTDRYHFNEIKSNINDDQFTYELEDCLKAYESGMWFVASTGIGSVIEHLLYLTIANLDKTWTPSEANPQRPLRQLGKGPTKTNYINALSKCLPRFDDRQRSQLEAMFLLRNSVDHFNSGYSNKGLCDTLLQGIVDIYNGIYLQSV</sequence>
<evidence type="ECO:0000313" key="2">
    <source>
        <dbReference type="Proteomes" id="UP000514410"/>
    </source>
</evidence>
<dbReference type="KEGG" id="cpab:G6534_06215"/>
<dbReference type="Proteomes" id="UP000514410">
    <property type="component" value="Chromosome"/>
</dbReference>
<name>A0A7L7KZ13_9LACO</name>
<proteinExistence type="predicted"/>
<protein>
    <recommendedName>
        <fullName evidence="3">DUF4145 domain-containing protein</fullName>
    </recommendedName>
</protein>